<organism evidence="3 4">
    <name type="scientific">Methylobacterium soli</name>
    <dbReference type="NCBI Taxonomy" id="553447"/>
    <lineage>
        <taxon>Bacteria</taxon>
        <taxon>Pseudomonadati</taxon>
        <taxon>Pseudomonadota</taxon>
        <taxon>Alphaproteobacteria</taxon>
        <taxon>Hyphomicrobiales</taxon>
        <taxon>Methylobacteriaceae</taxon>
        <taxon>Methylobacterium</taxon>
    </lineage>
</organism>
<feature type="signal peptide" evidence="2">
    <location>
        <begin position="1"/>
        <end position="20"/>
    </location>
</feature>
<proteinExistence type="predicted"/>
<feature type="region of interest" description="Disordered" evidence="1">
    <location>
        <begin position="266"/>
        <end position="294"/>
    </location>
</feature>
<feature type="compositionally biased region" description="Low complexity" evidence="1">
    <location>
        <begin position="124"/>
        <end position="162"/>
    </location>
</feature>
<comment type="caution">
    <text evidence="3">The sequence shown here is derived from an EMBL/GenBank/DDBJ whole genome shotgun (WGS) entry which is preliminary data.</text>
</comment>
<dbReference type="Proteomes" id="UP000474159">
    <property type="component" value="Unassembled WGS sequence"/>
</dbReference>
<feature type="region of interest" description="Disordered" evidence="1">
    <location>
        <begin position="97"/>
        <end position="196"/>
    </location>
</feature>
<dbReference type="PANTHER" id="PTHR24637:SF428">
    <property type="entry name" value="SCAVENGER RECEPTOR CLASS A MEMBER 3"/>
    <property type="match status" value="1"/>
</dbReference>
<gene>
    <name evidence="3" type="ORF">F6X53_09165</name>
</gene>
<keyword evidence="2" id="KW-0732">Signal</keyword>
<dbReference type="InterPro" id="IPR008160">
    <property type="entry name" value="Collagen"/>
</dbReference>
<dbReference type="RefSeq" id="WP_150999698.1">
    <property type="nucleotide sequence ID" value="NZ_VZZK01000007.1"/>
</dbReference>
<dbReference type="AlphaFoldDB" id="A0A6L3T0C7"/>
<evidence type="ECO:0000256" key="1">
    <source>
        <dbReference type="SAM" id="MobiDB-lite"/>
    </source>
</evidence>
<feature type="chain" id="PRO_5026991213" evidence="2">
    <location>
        <begin position="21"/>
        <end position="294"/>
    </location>
</feature>
<protein>
    <submittedName>
        <fullName evidence="3">Collagen-like protein</fullName>
    </submittedName>
</protein>
<keyword evidence="3" id="KW-0176">Collagen</keyword>
<name>A0A6L3T0C7_9HYPH</name>
<keyword evidence="4" id="KW-1185">Reference proteome</keyword>
<dbReference type="OrthoDB" id="8019481at2"/>
<feature type="compositionally biased region" description="Basic and acidic residues" evidence="1">
    <location>
        <begin position="285"/>
        <end position="294"/>
    </location>
</feature>
<dbReference type="PANTHER" id="PTHR24637">
    <property type="entry name" value="COLLAGEN"/>
    <property type="match status" value="1"/>
</dbReference>
<dbReference type="EMBL" id="VZZK01000007">
    <property type="protein sequence ID" value="KAB1079909.1"/>
    <property type="molecule type" value="Genomic_DNA"/>
</dbReference>
<reference evidence="3 4" key="1">
    <citation type="submission" date="2019-09" db="EMBL/GenBank/DDBJ databases">
        <title>YIM 48816 draft genome.</title>
        <authorList>
            <person name="Jiang L."/>
        </authorList>
    </citation>
    <scope>NUCLEOTIDE SEQUENCE [LARGE SCALE GENOMIC DNA]</scope>
    <source>
        <strain evidence="3 4">YIM 48816</strain>
    </source>
</reference>
<sequence length="294" mass="29145">MILRVSLVSLMMLACAPARAELLVDQAMITGGELRVSGRVSPAQAATILLDEKNTTVADKDGRFLFRVVYHPASCIVTLKSGSETRQAVIGFCGQRGPEGAAQAAPVQRGALQAHAAPPPAQIGPRGPQGSAGPQGPEGPQGAKGEVGPAGPAGPQGAKGEAGPAGAGGPPGPAGERGEAGPAGPAGPEGKSGSASGLRVQTAHCAEGGRCVASCGADEFAVSGTCSGGDRPGMDETSIYCLGVGAAPQPLTARAICAGKPQVQEAGIDEAKPPRTMPFAVTRPEAPKDRSKGR</sequence>
<feature type="compositionally biased region" description="Low complexity" evidence="1">
    <location>
        <begin position="180"/>
        <end position="196"/>
    </location>
</feature>
<evidence type="ECO:0000256" key="2">
    <source>
        <dbReference type="SAM" id="SignalP"/>
    </source>
</evidence>
<evidence type="ECO:0000313" key="3">
    <source>
        <dbReference type="EMBL" id="KAB1079909.1"/>
    </source>
</evidence>
<evidence type="ECO:0000313" key="4">
    <source>
        <dbReference type="Proteomes" id="UP000474159"/>
    </source>
</evidence>
<dbReference type="Pfam" id="PF01391">
    <property type="entry name" value="Collagen"/>
    <property type="match status" value="1"/>
</dbReference>
<dbReference type="PROSITE" id="PS51257">
    <property type="entry name" value="PROKAR_LIPOPROTEIN"/>
    <property type="match status" value="1"/>
</dbReference>
<accession>A0A6L3T0C7</accession>